<feature type="compositionally biased region" description="Polar residues" evidence="1">
    <location>
        <begin position="623"/>
        <end position="649"/>
    </location>
</feature>
<dbReference type="PANTHER" id="PTHR15921:SF3">
    <property type="entry name" value="PRE-MRNA CLEAVAGE COMPLEX 2 PROTEIN PCF11"/>
    <property type="match status" value="1"/>
</dbReference>
<dbReference type="EMBL" id="MU860043">
    <property type="protein sequence ID" value="KAK4240285.1"/>
    <property type="molecule type" value="Genomic_DNA"/>
</dbReference>
<dbReference type="GO" id="GO:0005737">
    <property type="term" value="C:cytoplasm"/>
    <property type="evidence" value="ECO:0007669"/>
    <property type="project" value="TreeGrafter"/>
</dbReference>
<feature type="region of interest" description="Disordered" evidence="1">
    <location>
        <begin position="730"/>
        <end position="780"/>
    </location>
</feature>
<feature type="compositionally biased region" description="Pro residues" evidence="1">
    <location>
        <begin position="172"/>
        <end position="191"/>
    </location>
</feature>
<feature type="region of interest" description="Disordered" evidence="1">
    <location>
        <begin position="492"/>
        <end position="511"/>
    </location>
</feature>
<feature type="compositionally biased region" description="Low complexity" evidence="1">
    <location>
        <begin position="447"/>
        <end position="456"/>
    </location>
</feature>
<dbReference type="GO" id="GO:0031124">
    <property type="term" value="P:mRNA 3'-end processing"/>
    <property type="evidence" value="ECO:0007669"/>
    <property type="project" value="InterPro"/>
</dbReference>
<dbReference type="CDD" id="cd16982">
    <property type="entry name" value="CID_Pcf11"/>
    <property type="match status" value="1"/>
</dbReference>
<dbReference type="GO" id="GO:0003729">
    <property type="term" value="F:mRNA binding"/>
    <property type="evidence" value="ECO:0007669"/>
    <property type="project" value="InterPro"/>
</dbReference>
<evidence type="ECO:0000313" key="4">
    <source>
        <dbReference type="Proteomes" id="UP001303760"/>
    </source>
</evidence>
<name>A0AAN7CE43_9PEZI</name>
<reference evidence="3" key="2">
    <citation type="submission" date="2023-05" db="EMBL/GenBank/DDBJ databases">
        <authorList>
            <consortium name="Lawrence Berkeley National Laboratory"/>
            <person name="Steindorff A."/>
            <person name="Hensen N."/>
            <person name="Bonometti L."/>
            <person name="Westerberg I."/>
            <person name="Brannstrom I.O."/>
            <person name="Guillou S."/>
            <person name="Cros-Aarteil S."/>
            <person name="Calhoun S."/>
            <person name="Haridas S."/>
            <person name="Kuo A."/>
            <person name="Mondo S."/>
            <person name="Pangilinan J."/>
            <person name="Riley R."/>
            <person name="Labutti K."/>
            <person name="Andreopoulos B."/>
            <person name="Lipzen A."/>
            <person name="Chen C."/>
            <person name="Yanf M."/>
            <person name="Daum C."/>
            <person name="Ng V."/>
            <person name="Clum A."/>
            <person name="Ohm R."/>
            <person name="Martin F."/>
            <person name="Silar P."/>
            <person name="Natvig D."/>
            <person name="Lalanne C."/>
            <person name="Gautier V."/>
            <person name="Ament-Velasquez S.L."/>
            <person name="Kruys A."/>
            <person name="Hutchinson M.I."/>
            <person name="Powell A.J."/>
            <person name="Barry K."/>
            <person name="Miller A.N."/>
            <person name="Grigoriev I.V."/>
            <person name="Debuchy R."/>
            <person name="Gladieux P."/>
            <person name="Thoren M.H."/>
            <person name="Johannesson H."/>
        </authorList>
    </citation>
    <scope>NUCLEOTIDE SEQUENCE</scope>
    <source>
        <strain evidence="3">CBS 532.94</strain>
    </source>
</reference>
<protein>
    <submittedName>
        <fullName evidence="3">Protein PCF11</fullName>
    </submittedName>
</protein>
<dbReference type="GO" id="GO:0005849">
    <property type="term" value="C:mRNA cleavage factor complex"/>
    <property type="evidence" value="ECO:0007669"/>
    <property type="project" value="InterPro"/>
</dbReference>
<dbReference type="SMART" id="SM00582">
    <property type="entry name" value="RPR"/>
    <property type="match status" value="1"/>
</dbReference>
<feature type="domain" description="CID" evidence="2">
    <location>
        <begin position="4"/>
        <end position="142"/>
    </location>
</feature>
<dbReference type="Pfam" id="PF04818">
    <property type="entry name" value="CID"/>
    <property type="match status" value="1"/>
</dbReference>
<dbReference type="GO" id="GO:0006369">
    <property type="term" value="P:termination of RNA polymerase II transcription"/>
    <property type="evidence" value="ECO:0007669"/>
    <property type="project" value="InterPro"/>
</dbReference>
<evidence type="ECO:0000313" key="3">
    <source>
        <dbReference type="EMBL" id="KAK4240285.1"/>
    </source>
</evidence>
<dbReference type="InterPro" id="IPR045154">
    <property type="entry name" value="PCF11-like"/>
</dbReference>
<feature type="region of interest" description="Disordered" evidence="1">
    <location>
        <begin position="149"/>
        <end position="240"/>
    </location>
</feature>
<comment type="caution">
    <text evidence="3">The sequence shown here is derived from an EMBL/GenBank/DDBJ whole genome shotgun (WGS) entry which is preliminary data.</text>
</comment>
<sequence>MADNAADVAEDYRQALEDLTVNSRIEIATLTNIARENANHGFAIAEVLQNHIKKVPPSRTLPALYVLDSIVKNVPTPYALYFGPKLYSIFMGAYTKVDNATRRKMDEMLKTWKEPVPGSISTKPVFPIEQVRPIENALMAARSAAFAATQNSYQGQQQLLRGRQPVPSRETPTPPTGRPYQPPPQQPPYPGPNGHQPGAAPVQPPYPAHPVNGTSHVIPHRTTPQPAPPAGPYPPYQQQPALGQVYGAPQQGISIDKLKDDIQQLIVVEKADFAQDPYNTSKQTRLKALLDLQTIIQSQDMPQDQLMIIRDRVAELAVKTLPQLQPQPQAGQVISAGPSSAAAVAAPSTTYPGAPYSSPTPPVVSQQPTPVPASAAAVVAAALARPPSAAATTTPPPAAGKGAVSIDSILGPGALATLLSAAARKSVTPQQTPTPQPASLPAPVPPAAAAIAAATRSPPPQRHAEPTKPAGPSPPPPSDPSALLAMLRQSGLIKSGPTSTPPPAAAPAMPGLPGMAGGFQSLAGVLAEGIIQLNPASLKIFRPHLIAQLHEDLGPPCTQCGRRFKTDESGRRKKTAHMDWHFRVHQRMTDAEKRGQHRSWYVDELDWIRSREAIDADYVAPQDPSTSSTALSSDPHSTTSNPQFDASTSTATINTKPAAAAAAKLPYIPVPEDSSRMNNTCPICQERFEMKWLDEAQEWVWTDAVKVGERVYHASCHAEAAGAMSTAYQYQGSSGSASGQQQQQGARRVAIPDGTAGVLGKRKAEDEAGGLRGKIKTEGY</sequence>
<dbReference type="FunFam" id="1.25.40.90:FF:000016">
    <property type="entry name" value="mRNA cleavage factor complex component Pcf11"/>
    <property type="match status" value="1"/>
</dbReference>
<feature type="compositionally biased region" description="Pro residues" evidence="1">
    <location>
        <begin position="432"/>
        <end position="446"/>
    </location>
</feature>
<dbReference type="InterPro" id="IPR021605">
    <property type="entry name" value="Pcf11_Clp1-ID"/>
</dbReference>
<feature type="region of interest" description="Disordered" evidence="1">
    <location>
        <begin position="619"/>
        <end position="649"/>
    </location>
</feature>
<dbReference type="Pfam" id="PF11526">
    <property type="entry name" value="Pfc11_Clp1_ID"/>
    <property type="match status" value="1"/>
</dbReference>
<feature type="compositionally biased region" description="Pro residues" evidence="1">
    <location>
        <begin position="469"/>
        <end position="479"/>
    </location>
</feature>
<dbReference type="PANTHER" id="PTHR15921">
    <property type="entry name" value="PRE-MRNA CLEAVAGE COMPLEX II"/>
    <property type="match status" value="1"/>
</dbReference>
<feature type="compositionally biased region" description="Low complexity" evidence="1">
    <location>
        <begin position="730"/>
        <end position="746"/>
    </location>
</feature>
<feature type="compositionally biased region" description="Pro residues" evidence="1">
    <location>
        <begin position="225"/>
        <end position="237"/>
    </location>
</feature>
<dbReference type="Pfam" id="PF21936">
    <property type="entry name" value="Pcf11_C"/>
    <property type="match status" value="1"/>
</dbReference>
<dbReference type="Proteomes" id="UP001303760">
    <property type="component" value="Unassembled WGS sequence"/>
</dbReference>
<dbReference type="GO" id="GO:0000993">
    <property type="term" value="F:RNA polymerase II complex binding"/>
    <property type="evidence" value="ECO:0007669"/>
    <property type="project" value="InterPro"/>
</dbReference>
<dbReference type="InterPro" id="IPR008942">
    <property type="entry name" value="ENTH_VHS"/>
</dbReference>
<feature type="region of interest" description="Disordered" evidence="1">
    <location>
        <begin position="425"/>
        <end position="482"/>
    </location>
</feature>
<dbReference type="PROSITE" id="PS51391">
    <property type="entry name" value="CID"/>
    <property type="match status" value="1"/>
</dbReference>
<keyword evidence="4" id="KW-1185">Reference proteome</keyword>
<organism evidence="3 4">
    <name type="scientific">Achaetomium macrosporum</name>
    <dbReference type="NCBI Taxonomy" id="79813"/>
    <lineage>
        <taxon>Eukaryota</taxon>
        <taxon>Fungi</taxon>
        <taxon>Dikarya</taxon>
        <taxon>Ascomycota</taxon>
        <taxon>Pezizomycotina</taxon>
        <taxon>Sordariomycetes</taxon>
        <taxon>Sordariomycetidae</taxon>
        <taxon>Sordariales</taxon>
        <taxon>Chaetomiaceae</taxon>
        <taxon>Achaetomium</taxon>
    </lineage>
</organism>
<dbReference type="InterPro" id="IPR006569">
    <property type="entry name" value="CID_dom"/>
</dbReference>
<dbReference type="SUPFAM" id="SSF48464">
    <property type="entry name" value="ENTH/VHS domain"/>
    <property type="match status" value="1"/>
</dbReference>
<dbReference type="AlphaFoldDB" id="A0AAN7CE43"/>
<reference evidence="3" key="1">
    <citation type="journal article" date="2023" name="Mol. Phylogenet. Evol.">
        <title>Genome-scale phylogeny and comparative genomics of the fungal order Sordariales.</title>
        <authorList>
            <person name="Hensen N."/>
            <person name="Bonometti L."/>
            <person name="Westerberg I."/>
            <person name="Brannstrom I.O."/>
            <person name="Guillou S."/>
            <person name="Cros-Aarteil S."/>
            <person name="Calhoun S."/>
            <person name="Haridas S."/>
            <person name="Kuo A."/>
            <person name="Mondo S."/>
            <person name="Pangilinan J."/>
            <person name="Riley R."/>
            <person name="LaButti K."/>
            <person name="Andreopoulos B."/>
            <person name="Lipzen A."/>
            <person name="Chen C."/>
            <person name="Yan M."/>
            <person name="Daum C."/>
            <person name="Ng V."/>
            <person name="Clum A."/>
            <person name="Steindorff A."/>
            <person name="Ohm R.A."/>
            <person name="Martin F."/>
            <person name="Silar P."/>
            <person name="Natvig D.O."/>
            <person name="Lalanne C."/>
            <person name="Gautier V."/>
            <person name="Ament-Velasquez S.L."/>
            <person name="Kruys A."/>
            <person name="Hutchinson M.I."/>
            <person name="Powell A.J."/>
            <person name="Barry K."/>
            <person name="Miller A.N."/>
            <person name="Grigoriev I.V."/>
            <person name="Debuchy R."/>
            <person name="Gladieux P."/>
            <person name="Hiltunen Thoren M."/>
            <person name="Johannesson H."/>
        </authorList>
    </citation>
    <scope>NUCLEOTIDE SEQUENCE</scope>
    <source>
        <strain evidence="3">CBS 532.94</strain>
    </source>
</reference>
<accession>A0AAN7CE43</accession>
<feature type="compositionally biased region" description="Low complexity" evidence="1">
    <location>
        <begin position="149"/>
        <end position="164"/>
    </location>
</feature>
<evidence type="ECO:0000256" key="1">
    <source>
        <dbReference type="SAM" id="MobiDB-lite"/>
    </source>
</evidence>
<dbReference type="InterPro" id="IPR054127">
    <property type="entry name" value="Pcf11_C"/>
</dbReference>
<proteinExistence type="predicted"/>
<dbReference type="Gene3D" id="1.25.40.90">
    <property type="match status" value="1"/>
</dbReference>
<gene>
    <name evidence="3" type="ORF">C8A03DRAFT_31588</name>
</gene>
<dbReference type="InterPro" id="IPR047415">
    <property type="entry name" value="Pcf11_CID"/>
</dbReference>
<evidence type="ECO:0000259" key="2">
    <source>
        <dbReference type="PROSITE" id="PS51391"/>
    </source>
</evidence>